<dbReference type="InterPro" id="IPR018698">
    <property type="entry name" value="VWA-like_dom"/>
</dbReference>
<dbReference type="Pfam" id="PF13203">
    <property type="entry name" value="DUF2201_N"/>
    <property type="match status" value="1"/>
</dbReference>
<evidence type="ECO:0000313" key="5">
    <source>
        <dbReference type="Proteomes" id="UP000193487"/>
    </source>
</evidence>
<evidence type="ECO:0000259" key="2">
    <source>
        <dbReference type="Pfam" id="PF09967"/>
    </source>
</evidence>
<feature type="domain" description="VWA-like" evidence="2">
    <location>
        <begin position="299"/>
        <end position="420"/>
    </location>
</feature>
<name>A0A1X1XY14_9MYCO</name>
<protein>
    <recommendedName>
        <fullName evidence="6">VWA-like domain-containing protein</fullName>
    </recommendedName>
</protein>
<feature type="domain" description="Putative metallopeptidase" evidence="3">
    <location>
        <begin position="28"/>
        <end position="284"/>
    </location>
</feature>
<dbReference type="Proteomes" id="UP000193487">
    <property type="component" value="Unassembled WGS sequence"/>
</dbReference>
<dbReference type="PANTHER" id="PTHR38730">
    <property type="entry name" value="SLL7028 PROTEIN"/>
    <property type="match status" value="1"/>
</dbReference>
<sequence>MTAVRELTGDELRAYHTANLVAFDRMWYFADGLFSVIPVAAPGLGTFAVDRSWRLYMDPAVLVGDQVWGPQKTATALLHETSHLLRDHAGRADALPQPLSQIAWNYAGDAEINDDLLDAGLVFPIDPVTPEALGQPRGGLGEDYYAALMRDQDAAGGAGGQQSGGGGSHGADGAESGEDGPGCGSGSGCDPVPGELGAADVIGGRRGIDPATADGIRQAVAEAVASAVASGRGTVPAGVRRWADAVLAPPVVPWNRVLRVSIRRVIAEAAGRTDYSLVRPSRRSRDVLFPGLRGPKITVAVVVDTSGSMSPADLAAALSEIKGVLRTSGVARERLVVLTVDAAASAPQRVSRVEDIALIGGGGTDMRIGIAAAEALRPVPDVVIVCSDGLTPWPETAGRAQLICVVIGNAGLAQCTPEFAVTVNVPSGAGQRLSRAA</sequence>
<dbReference type="RefSeq" id="WP_084024820.1">
    <property type="nucleotide sequence ID" value="NZ_LQPE01000115.1"/>
</dbReference>
<dbReference type="EMBL" id="LQPE01000115">
    <property type="protein sequence ID" value="ORW03737.1"/>
    <property type="molecule type" value="Genomic_DNA"/>
</dbReference>
<evidence type="ECO:0008006" key="6">
    <source>
        <dbReference type="Google" id="ProtNLM"/>
    </source>
</evidence>
<comment type="caution">
    <text evidence="4">The sequence shown here is derived from an EMBL/GenBank/DDBJ whole genome shotgun (WGS) entry which is preliminary data.</text>
</comment>
<organism evidence="4 5">
    <name type="scientific">Mycobacterium kyorinense</name>
    <dbReference type="NCBI Taxonomy" id="487514"/>
    <lineage>
        <taxon>Bacteria</taxon>
        <taxon>Bacillati</taxon>
        <taxon>Actinomycetota</taxon>
        <taxon>Actinomycetes</taxon>
        <taxon>Mycobacteriales</taxon>
        <taxon>Mycobacteriaceae</taxon>
        <taxon>Mycobacterium</taxon>
    </lineage>
</organism>
<dbReference type="Pfam" id="PF09967">
    <property type="entry name" value="DUF2201"/>
    <property type="match status" value="1"/>
</dbReference>
<dbReference type="PANTHER" id="PTHR38730:SF1">
    <property type="entry name" value="SLL7028 PROTEIN"/>
    <property type="match status" value="1"/>
</dbReference>
<dbReference type="SUPFAM" id="SSF53300">
    <property type="entry name" value="vWA-like"/>
    <property type="match status" value="1"/>
</dbReference>
<dbReference type="InterPro" id="IPR025154">
    <property type="entry name" value="Put_metallopeptidase_dom"/>
</dbReference>
<reference evidence="4 5" key="1">
    <citation type="submission" date="2016-01" db="EMBL/GenBank/DDBJ databases">
        <title>The new phylogeny of the genus Mycobacterium.</title>
        <authorList>
            <person name="Tarcisio F."/>
            <person name="Conor M."/>
            <person name="Antonella G."/>
            <person name="Elisabetta G."/>
            <person name="Giulia F.S."/>
            <person name="Sara T."/>
            <person name="Anna F."/>
            <person name="Clotilde B."/>
            <person name="Roberto B."/>
            <person name="Veronica D.S."/>
            <person name="Fabio R."/>
            <person name="Monica P."/>
            <person name="Olivier J."/>
            <person name="Enrico T."/>
            <person name="Nicola S."/>
        </authorList>
    </citation>
    <scope>NUCLEOTIDE SEQUENCE [LARGE SCALE GENOMIC DNA]</scope>
    <source>
        <strain evidence="4 5">DSM 45166</strain>
    </source>
</reference>
<gene>
    <name evidence="4" type="ORF">AWC14_00330</name>
</gene>
<proteinExistence type="predicted"/>
<accession>A0A1X1XY14</accession>
<keyword evidence="5" id="KW-1185">Reference proteome</keyword>
<evidence type="ECO:0000259" key="3">
    <source>
        <dbReference type="Pfam" id="PF13203"/>
    </source>
</evidence>
<dbReference type="AlphaFoldDB" id="A0A1X1XY14"/>
<feature type="region of interest" description="Disordered" evidence="1">
    <location>
        <begin position="155"/>
        <end position="203"/>
    </location>
</feature>
<evidence type="ECO:0000256" key="1">
    <source>
        <dbReference type="SAM" id="MobiDB-lite"/>
    </source>
</evidence>
<evidence type="ECO:0000313" key="4">
    <source>
        <dbReference type="EMBL" id="ORW03737.1"/>
    </source>
</evidence>
<dbReference type="OrthoDB" id="3837721at2"/>
<dbReference type="InterPro" id="IPR036465">
    <property type="entry name" value="vWFA_dom_sf"/>
</dbReference>
<feature type="compositionally biased region" description="Gly residues" evidence="1">
    <location>
        <begin position="156"/>
        <end position="170"/>
    </location>
</feature>